<gene>
    <name evidence="5" type="ORF">KDW95_05610</name>
</gene>
<dbReference type="Pfam" id="PF14252">
    <property type="entry name" value="DUF4347"/>
    <property type="match status" value="1"/>
</dbReference>
<accession>A0ABY5HMF6</accession>
<feature type="region of interest" description="Disordered" evidence="2">
    <location>
        <begin position="1"/>
        <end position="20"/>
    </location>
</feature>
<evidence type="ECO:0000313" key="5">
    <source>
        <dbReference type="EMBL" id="UTW13139.1"/>
    </source>
</evidence>
<dbReference type="EMBL" id="CP073347">
    <property type="protein sequence ID" value="UTW13139.1"/>
    <property type="molecule type" value="Genomic_DNA"/>
</dbReference>
<keyword evidence="1" id="KW-0732">Signal</keyword>
<evidence type="ECO:0000313" key="6">
    <source>
        <dbReference type="Proteomes" id="UP001058461"/>
    </source>
</evidence>
<evidence type="ECO:0000256" key="1">
    <source>
        <dbReference type="ARBA" id="ARBA00022729"/>
    </source>
</evidence>
<evidence type="ECO:0000259" key="4">
    <source>
        <dbReference type="Pfam" id="PF19078"/>
    </source>
</evidence>
<dbReference type="Gene3D" id="2.60.40.1220">
    <property type="match status" value="1"/>
</dbReference>
<keyword evidence="6" id="KW-1185">Reference proteome</keyword>
<dbReference type="InterPro" id="IPR014755">
    <property type="entry name" value="Cu-Rt/internalin_Ig-like"/>
</dbReference>
<evidence type="ECO:0000259" key="3">
    <source>
        <dbReference type="Pfam" id="PF14252"/>
    </source>
</evidence>
<feature type="region of interest" description="Disordered" evidence="2">
    <location>
        <begin position="46"/>
        <end position="67"/>
    </location>
</feature>
<protein>
    <submittedName>
        <fullName evidence="5">DUF4347 domain-containing protein</fullName>
    </submittedName>
</protein>
<dbReference type="InterPro" id="IPR025592">
    <property type="entry name" value="DUF4347"/>
</dbReference>
<sequence>MKWFGWSGKGAAEPRETGPGAAIPPLAMALEPRMMFDGAIAATVADTPDSSGEPATIQQPSASPDADLAAVAGSSDHRQEVVFVDTQVQDYQQLLSGLPEGVEVILFDGAADGLQVIADSLAGREGIDAIHILSHGDNGQLQLGSDWLDSADIANRSDLLAAIGQSLSAEGDILLYGCTVGGDAAGIEFIESLASATGADIAASSDLTGAADRGGDWVLEASTGSIESASLDLTDYSGLLTAFSDSLDSNVGLVTSFNSTLGGVSFTYTFTTEGGGGDMLWLSSGGESNSASMNLLSGDFNFGTTERVTIARTDAADFTFSSLYINNTAGDTITVGGYLDGVLVGSAQTIIVGASGTLSFGALGVDEVRITSADFGGISIDSFTGDTNPPAPPAPTITSATYDASTGVLAVTGTNITTGDNIDASTLTLTGEGGSTYTLTDTINVIAGSASSFSMTLSAADRAALNQIFNKNGTSSTGGTTFNLAAADDWNLNATSGDTSDATNAVTVSSVAAPTISNATYDVSTGTMVVSGTGFLSFNGASNDIDASKFTLIGEGGATYTLTDTSNVEISSGTSFTLTLSATDKAAINLIANKNGTSSTSGTTFNLAAAEDWAAGADASVAVADLTGNGITVSNVAVPTISSATYDAGTGTMTVTGTGFLSLNGASNDIDASKFTLTGEGGATYTLTDTSNVEISSGTSFTLVLSATDKAAINLIANKNGTSSTSGTTFNLAAAEDWAAGADASVAVADLTGNGITVSSVAVPTITSATYDAGTGTMVVSGTGFLSLNGASNDIDASKFTLTGEGGATYTLTDTSNVEISTGTSFTLTLSATDKAAINLIANKNGTSSTSGTTFNLAAAEDWAAGADASVAVADLTGNGITVSNVAVPTISSATYDAGTGTMTVTGTGFLSLSGASNDIDASKFTLTGEGGATYTLTDSSDVEINSGTSFTLVLSATDLAAANSIMNNNGTSATDNTTYNLAAAEDWAAGADTAVIIADPSGNGVTVSNVADTTPPTTTSIVVADTALAAGETSLVTITFSEAVTGLAGDDFTVANATLSNLATADGGISWTATLTPTADIEDTSNLVTLDNSGVQDLAGNAGSGSTDSNNYAIDTLRPTASIVVADTALAAGETSLVTVTFNEAVTGLSTADFSVANGALSSLSTADGGISWTATLTRWRRIPRTHSARRRRDLPGHRHF</sequence>
<dbReference type="RefSeq" id="WP_255855304.1">
    <property type="nucleotide sequence ID" value="NZ_CP073347.1"/>
</dbReference>
<feature type="domain" description="DUF4347" evidence="3">
    <location>
        <begin position="81"/>
        <end position="238"/>
    </location>
</feature>
<reference evidence="5" key="1">
    <citation type="submission" date="2021-04" db="EMBL/GenBank/DDBJ databases">
        <title>Oceanospirillales bacteria with DddD are important DMSP degraders in coastal seawater.</title>
        <authorList>
            <person name="Liu J."/>
        </authorList>
    </citation>
    <scope>NUCLEOTIDE SEQUENCE</scope>
    <source>
        <strain evidence="5">D13-1</strain>
    </source>
</reference>
<organism evidence="5 6">
    <name type="scientific">Marinobacterium rhizophilum</name>
    <dbReference type="NCBI Taxonomy" id="420402"/>
    <lineage>
        <taxon>Bacteria</taxon>
        <taxon>Pseudomonadati</taxon>
        <taxon>Pseudomonadota</taxon>
        <taxon>Gammaproteobacteria</taxon>
        <taxon>Oceanospirillales</taxon>
        <taxon>Oceanospirillaceae</taxon>
        <taxon>Marinobacterium</taxon>
    </lineage>
</organism>
<dbReference type="InterPro" id="IPR044048">
    <property type="entry name" value="Big_12"/>
</dbReference>
<name>A0ABY5HMF6_9GAMM</name>
<dbReference type="Pfam" id="PF19078">
    <property type="entry name" value="Big_12"/>
    <property type="match status" value="2"/>
</dbReference>
<feature type="domain" description="Bacterial Ig-like" evidence="4">
    <location>
        <begin position="1013"/>
        <end position="1115"/>
    </location>
</feature>
<proteinExistence type="predicted"/>
<feature type="domain" description="Bacterial Ig-like" evidence="4">
    <location>
        <begin position="1116"/>
        <end position="1179"/>
    </location>
</feature>
<dbReference type="Proteomes" id="UP001058461">
    <property type="component" value="Chromosome"/>
</dbReference>
<evidence type="ECO:0000256" key="2">
    <source>
        <dbReference type="SAM" id="MobiDB-lite"/>
    </source>
</evidence>